<proteinExistence type="predicted"/>
<feature type="compositionally biased region" description="Polar residues" evidence="1">
    <location>
        <begin position="59"/>
        <end position="72"/>
    </location>
</feature>
<name>A0A9I9E4R5_CUCME</name>
<dbReference type="Pfam" id="PF20167">
    <property type="entry name" value="Transposase_32"/>
    <property type="match status" value="1"/>
</dbReference>
<evidence type="ECO:0000313" key="3">
    <source>
        <dbReference type="EnsemblPlants" id="MELO3C028724.2.1"/>
    </source>
</evidence>
<feature type="compositionally biased region" description="Pro residues" evidence="1">
    <location>
        <begin position="81"/>
        <end position="90"/>
    </location>
</feature>
<evidence type="ECO:0000259" key="2">
    <source>
        <dbReference type="Pfam" id="PF20167"/>
    </source>
</evidence>
<dbReference type="AlphaFoldDB" id="A0A9I9E4R5"/>
<dbReference type="Gramene" id="MELO3C028724.2.1">
    <property type="protein sequence ID" value="MELO3C028724.2.1"/>
    <property type="gene ID" value="MELO3C028724.2"/>
</dbReference>
<protein>
    <recommendedName>
        <fullName evidence="2">Putative plant transposon protein domain-containing protein</fullName>
    </recommendedName>
</protein>
<feature type="domain" description="Putative plant transposon protein" evidence="2">
    <location>
        <begin position="136"/>
        <end position="296"/>
    </location>
</feature>
<organism evidence="3">
    <name type="scientific">Cucumis melo</name>
    <name type="common">Muskmelon</name>
    <dbReference type="NCBI Taxonomy" id="3656"/>
    <lineage>
        <taxon>Eukaryota</taxon>
        <taxon>Viridiplantae</taxon>
        <taxon>Streptophyta</taxon>
        <taxon>Embryophyta</taxon>
        <taxon>Tracheophyta</taxon>
        <taxon>Spermatophyta</taxon>
        <taxon>Magnoliopsida</taxon>
        <taxon>eudicotyledons</taxon>
        <taxon>Gunneridae</taxon>
        <taxon>Pentapetalae</taxon>
        <taxon>rosids</taxon>
        <taxon>fabids</taxon>
        <taxon>Cucurbitales</taxon>
        <taxon>Cucurbitaceae</taxon>
        <taxon>Benincaseae</taxon>
        <taxon>Cucumis</taxon>
    </lineage>
</organism>
<dbReference type="InterPro" id="IPR046796">
    <property type="entry name" value="Transposase_32_dom"/>
</dbReference>
<dbReference type="EnsemblPlants" id="MELO3C028724.2.1">
    <property type="protein sequence ID" value="MELO3C028724.2.1"/>
    <property type="gene ID" value="MELO3C028724.2"/>
</dbReference>
<feature type="compositionally biased region" description="Acidic residues" evidence="1">
    <location>
        <begin position="1"/>
        <end position="10"/>
    </location>
</feature>
<feature type="region of interest" description="Disordered" evidence="1">
    <location>
        <begin position="1"/>
        <end position="105"/>
    </location>
</feature>
<sequence length="399" mass="43514">MDSDDQDDLPSEPLGSIHSQESSSTEGIFIPTLGGPRRSSAIPSDIPGFSITAYEEQTDVSQNDDQCASFNQADIPHEDIPPPTDDPIAPPSEGRPKSPKGRKKIPANISFVPIDGIFFHHEESVQRWKFVMQRRIADELIGEFIVNLPDEFNNPSSADYQTVHIRGFKFVISPAVINGFLGNIVDIDCSPSCPTTEVLVAVLSGGTLSTWPVNGIPAVALSVKYAILHKIGIANWFPSSHASSVSAALGTFLYQICNDDKVDTGAFIYNQLLRHVGSFGVKIPIALPRLFSSLLLHLNRAVLIATDPSGPEPKTIALSCRLFQGSHVPDIDHDVHPTRGPRFYVDRELAARIVNALTAESRALTTSITLLSERRLEVDALLRHLKSLGPFTSRQQPSS</sequence>
<accession>A0A9I9E4R5</accession>
<feature type="compositionally biased region" description="Polar residues" evidence="1">
    <location>
        <begin position="17"/>
        <end position="26"/>
    </location>
</feature>
<evidence type="ECO:0000256" key="1">
    <source>
        <dbReference type="SAM" id="MobiDB-lite"/>
    </source>
</evidence>
<reference evidence="3" key="1">
    <citation type="submission" date="2023-03" db="UniProtKB">
        <authorList>
            <consortium name="EnsemblPlants"/>
        </authorList>
    </citation>
    <scope>IDENTIFICATION</scope>
</reference>